<dbReference type="Proteomes" id="UP000316621">
    <property type="component" value="Chromosome 4"/>
</dbReference>
<dbReference type="InterPro" id="IPR036812">
    <property type="entry name" value="NAD(P)_OxRdtase_dom_sf"/>
</dbReference>
<accession>A0A4Y7JDC3</accession>
<keyword evidence="2" id="KW-1185">Reference proteome</keyword>
<evidence type="ECO:0000313" key="1">
    <source>
        <dbReference type="EMBL" id="RZC58536.1"/>
    </source>
</evidence>
<dbReference type="AlphaFoldDB" id="A0A4Y7JDC3"/>
<reference evidence="1 2" key="1">
    <citation type="journal article" date="2018" name="Science">
        <title>The opium poppy genome and morphinan production.</title>
        <authorList>
            <person name="Guo L."/>
            <person name="Winzer T."/>
            <person name="Yang X."/>
            <person name="Li Y."/>
            <person name="Ning Z."/>
            <person name="He Z."/>
            <person name="Teodor R."/>
            <person name="Lu Y."/>
            <person name="Bowser T.A."/>
            <person name="Graham I.A."/>
            <person name="Ye K."/>
        </authorList>
    </citation>
    <scope>NUCLEOTIDE SEQUENCE [LARGE SCALE GENOMIC DNA]</scope>
    <source>
        <strain evidence="2">cv. HN1</strain>
        <tissue evidence="1">Leaves</tissue>
    </source>
</reference>
<dbReference type="EMBL" id="CM010718">
    <property type="protein sequence ID" value="RZC58536.1"/>
    <property type="molecule type" value="Genomic_DNA"/>
</dbReference>
<evidence type="ECO:0000313" key="2">
    <source>
        <dbReference type="Proteomes" id="UP000316621"/>
    </source>
</evidence>
<dbReference type="STRING" id="3469.A0A4Y7JDC3"/>
<dbReference type="Gramene" id="RZC58536">
    <property type="protein sequence ID" value="RZC58536"/>
    <property type="gene ID" value="C5167_005838"/>
</dbReference>
<protein>
    <submittedName>
        <fullName evidence="1">Uncharacterized protein</fullName>
    </submittedName>
</protein>
<sequence length="102" mass="11846">MVSLSPVTHLWDLVEPNGDPMESKMHKFCMRLLKQERKLMLRSGGLKIWFGRCSVYLGWPYEQGVGVLVKSFNEQRMKENLVIFDWELAESDLLLEVSLESA</sequence>
<dbReference type="Gene3D" id="3.20.20.100">
    <property type="entry name" value="NADP-dependent oxidoreductase domain"/>
    <property type="match status" value="1"/>
</dbReference>
<organism evidence="1 2">
    <name type="scientific">Papaver somniferum</name>
    <name type="common">Opium poppy</name>
    <dbReference type="NCBI Taxonomy" id="3469"/>
    <lineage>
        <taxon>Eukaryota</taxon>
        <taxon>Viridiplantae</taxon>
        <taxon>Streptophyta</taxon>
        <taxon>Embryophyta</taxon>
        <taxon>Tracheophyta</taxon>
        <taxon>Spermatophyta</taxon>
        <taxon>Magnoliopsida</taxon>
        <taxon>Ranunculales</taxon>
        <taxon>Papaveraceae</taxon>
        <taxon>Papaveroideae</taxon>
        <taxon>Papaver</taxon>
    </lineage>
</organism>
<proteinExistence type="predicted"/>
<dbReference type="SUPFAM" id="SSF51430">
    <property type="entry name" value="NAD(P)-linked oxidoreductase"/>
    <property type="match status" value="1"/>
</dbReference>
<name>A0A4Y7JDC3_PAPSO</name>
<gene>
    <name evidence="1" type="ORF">C5167_005838</name>
</gene>